<reference evidence="4" key="1">
    <citation type="submission" date="2021-01" db="EMBL/GenBank/DDBJ databases">
        <title>Modified the classification status of verrucomicrobia.</title>
        <authorList>
            <person name="Feng X."/>
        </authorList>
    </citation>
    <scope>NUCLEOTIDE SEQUENCE</scope>
    <source>
        <strain evidence="4">JCM 18052</strain>
    </source>
</reference>
<proteinExistence type="inferred from homology"/>
<comment type="caution">
    <text evidence="4">The sequence shown here is derived from an EMBL/GenBank/DDBJ whole genome shotgun (WGS) entry which is preliminary data.</text>
</comment>
<dbReference type="GO" id="GO:0051082">
    <property type="term" value="F:unfolded protein binding"/>
    <property type="evidence" value="ECO:0007669"/>
    <property type="project" value="InterPro"/>
</dbReference>
<keyword evidence="2" id="KW-0732">Signal</keyword>
<evidence type="ECO:0000313" key="4">
    <source>
        <dbReference type="EMBL" id="MBK1814881.1"/>
    </source>
</evidence>
<organism evidence="4 5">
    <name type="scientific">Luteolibacter yonseiensis</name>
    <dbReference type="NCBI Taxonomy" id="1144680"/>
    <lineage>
        <taxon>Bacteria</taxon>
        <taxon>Pseudomonadati</taxon>
        <taxon>Verrucomicrobiota</taxon>
        <taxon>Verrucomicrobiia</taxon>
        <taxon>Verrucomicrobiales</taxon>
        <taxon>Verrucomicrobiaceae</taxon>
        <taxon>Luteolibacter</taxon>
    </lineage>
</organism>
<evidence type="ECO:0000256" key="2">
    <source>
        <dbReference type="ARBA" id="ARBA00022729"/>
    </source>
</evidence>
<dbReference type="PANTHER" id="PTHR35089:SF1">
    <property type="entry name" value="CHAPERONE PROTEIN SKP"/>
    <property type="match status" value="1"/>
</dbReference>
<dbReference type="AlphaFoldDB" id="A0A934VAI0"/>
<dbReference type="GO" id="GO:0005829">
    <property type="term" value="C:cytosol"/>
    <property type="evidence" value="ECO:0007669"/>
    <property type="project" value="TreeGrafter"/>
</dbReference>
<dbReference type="Pfam" id="PF03938">
    <property type="entry name" value="OmpH"/>
    <property type="match status" value="1"/>
</dbReference>
<dbReference type="EMBL" id="JAENIK010000004">
    <property type="protein sequence ID" value="MBK1814881.1"/>
    <property type="molecule type" value="Genomic_DNA"/>
</dbReference>
<evidence type="ECO:0000256" key="1">
    <source>
        <dbReference type="ARBA" id="ARBA00009091"/>
    </source>
</evidence>
<dbReference type="GO" id="GO:0050821">
    <property type="term" value="P:protein stabilization"/>
    <property type="evidence" value="ECO:0007669"/>
    <property type="project" value="TreeGrafter"/>
</dbReference>
<dbReference type="InterPro" id="IPR005632">
    <property type="entry name" value="Chaperone_Skp"/>
</dbReference>
<dbReference type="Gene3D" id="3.30.910.20">
    <property type="entry name" value="Skp domain"/>
    <property type="match status" value="1"/>
</dbReference>
<name>A0A934VAI0_9BACT</name>
<protein>
    <submittedName>
        <fullName evidence="4">OmpH family outer membrane protein</fullName>
    </submittedName>
</protein>
<dbReference type="PANTHER" id="PTHR35089">
    <property type="entry name" value="CHAPERONE PROTEIN SKP"/>
    <property type="match status" value="1"/>
</dbReference>
<dbReference type="Proteomes" id="UP000600139">
    <property type="component" value="Unassembled WGS sequence"/>
</dbReference>
<feature type="region of interest" description="Disordered" evidence="3">
    <location>
        <begin position="207"/>
        <end position="230"/>
    </location>
</feature>
<dbReference type="RefSeq" id="WP_200349829.1">
    <property type="nucleotide sequence ID" value="NZ_BAABHZ010000010.1"/>
</dbReference>
<sequence length="230" mass="26061">MTRHSSGHTPRFISTVCFFLYAISAIVHAVEEVPGGRESPLAAPLKIATVDMRELYKQYYRSTELEKEMGVHQARIQKEDGARVARAKELEERLGKIRKQLEDPSLNDSKKQSLFKTWQAGQQEAIALDRERREFVQRRAQALNEEMRLRMKAILGEIRGMVEEWAKSEDFDHVLDRSGLSGFHVPILLYAKDSTDITGTLLKGLNRGAPAENPVTKTAGEDRLEVEAGR</sequence>
<dbReference type="InterPro" id="IPR024930">
    <property type="entry name" value="Skp_dom_sf"/>
</dbReference>
<gene>
    <name evidence="4" type="ORF">JIN84_04595</name>
</gene>
<comment type="similarity">
    <text evidence="1">Belongs to the Skp family.</text>
</comment>
<evidence type="ECO:0000256" key="3">
    <source>
        <dbReference type="SAM" id="MobiDB-lite"/>
    </source>
</evidence>
<accession>A0A934VAI0</accession>
<keyword evidence="5" id="KW-1185">Reference proteome</keyword>
<feature type="compositionally biased region" description="Basic and acidic residues" evidence="3">
    <location>
        <begin position="219"/>
        <end position="230"/>
    </location>
</feature>
<dbReference type="SUPFAM" id="SSF111384">
    <property type="entry name" value="OmpH-like"/>
    <property type="match status" value="1"/>
</dbReference>
<dbReference type="SMART" id="SM00935">
    <property type="entry name" value="OmpH"/>
    <property type="match status" value="1"/>
</dbReference>
<evidence type="ECO:0000313" key="5">
    <source>
        <dbReference type="Proteomes" id="UP000600139"/>
    </source>
</evidence>